<keyword evidence="1" id="KW-0238">DNA-binding</keyword>
<evidence type="ECO:0000313" key="2">
    <source>
        <dbReference type="EMBL" id="MEX4010535.1"/>
    </source>
</evidence>
<evidence type="ECO:0000256" key="1">
    <source>
        <dbReference type="ARBA" id="ARBA00023125"/>
    </source>
</evidence>
<dbReference type="PANTHER" id="PTHR33221:SF4">
    <property type="entry name" value="HTH-TYPE TRANSCRIPTIONAL REPRESSOR NSRR"/>
    <property type="match status" value="1"/>
</dbReference>
<dbReference type="PROSITE" id="PS51197">
    <property type="entry name" value="HTH_RRF2_2"/>
    <property type="match status" value="1"/>
</dbReference>
<dbReference type="PROSITE" id="PS01332">
    <property type="entry name" value="HTH_RRF2_1"/>
    <property type="match status" value="1"/>
</dbReference>
<dbReference type="InterPro" id="IPR030489">
    <property type="entry name" value="TR_Rrf2-type_CS"/>
</dbReference>
<dbReference type="PANTHER" id="PTHR33221">
    <property type="entry name" value="WINGED HELIX-TURN-HELIX TRANSCRIPTIONAL REGULATOR, RRF2 FAMILY"/>
    <property type="match status" value="1"/>
</dbReference>
<dbReference type="InterPro" id="IPR036390">
    <property type="entry name" value="WH_DNA-bd_sf"/>
</dbReference>
<dbReference type="RefSeq" id="WP_368805202.1">
    <property type="nucleotide sequence ID" value="NZ_JAZHFV010000015.1"/>
</dbReference>
<name>A0ABV3X1B7_9HYPH</name>
<dbReference type="SUPFAM" id="SSF46785">
    <property type="entry name" value="Winged helix' DNA-binding domain"/>
    <property type="match status" value="1"/>
</dbReference>
<sequence length="151" mass="16259">MKLTLYTDYSLRMLIFLALREGRSTTVSDIADAYGLSRNHLLKVALNLGRLGYVRTTRGRLGGIALAQLPEDINLGDVVRGTEDGFAMVECQRSDGGTCVISPACRLKGIVGKAVEAFLAVFDAYTLADIVANRTLLEALLETPSTPPRAA</sequence>
<proteinExistence type="predicted"/>
<comment type="caution">
    <text evidence="2">The sequence shown here is derived from an EMBL/GenBank/DDBJ whole genome shotgun (WGS) entry which is preliminary data.</text>
</comment>
<accession>A0ABV3X1B7</accession>
<dbReference type="Pfam" id="PF02082">
    <property type="entry name" value="Rrf2"/>
    <property type="match status" value="1"/>
</dbReference>
<keyword evidence="3" id="KW-1185">Reference proteome</keyword>
<dbReference type="NCBIfam" id="TIGR00738">
    <property type="entry name" value="rrf2_super"/>
    <property type="match status" value="1"/>
</dbReference>
<dbReference type="InterPro" id="IPR000944">
    <property type="entry name" value="Tscrpt_reg_Rrf2"/>
</dbReference>
<dbReference type="Gene3D" id="1.10.10.10">
    <property type="entry name" value="Winged helix-like DNA-binding domain superfamily/Winged helix DNA-binding domain"/>
    <property type="match status" value="1"/>
</dbReference>
<organism evidence="2 3">
    <name type="scientific">Neoaquamicrobium sediminum</name>
    <dbReference type="NCBI Taxonomy" id="1849104"/>
    <lineage>
        <taxon>Bacteria</taxon>
        <taxon>Pseudomonadati</taxon>
        <taxon>Pseudomonadota</taxon>
        <taxon>Alphaproteobacteria</taxon>
        <taxon>Hyphomicrobiales</taxon>
        <taxon>Phyllobacteriaceae</taxon>
        <taxon>Neoaquamicrobium</taxon>
    </lineage>
</organism>
<gene>
    <name evidence="2" type="ORF">V1479_24825</name>
</gene>
<protein>
    <submittedName>
        <fullName evidence="2">Rrf2 family transcriptional regulator</fullName>
    </submittedName>
</protein>
<dbReference type="Proteomes" id="UP001559025">
    <property type="component" value="Unassembled WGS sequence"/>
</dbReference>
<reference evidence="2 3" key="1">
    <citation type="submission" date="2024-01" db="EMBL/GenBank/DDBJ databases">
        <title>New evidence supports the origin of RcGTA from prophage.</title>
        <authorList>
            <person name="Xu Y."/>
            <person name="Liu B."/>
            <person name="Chen F."/>
        </authorList>
    </citation>
    <scope>NUCLEOTIDE SEQUENCE [LARGE SCALE GENOMIC DNA]</scope>
    <source>
        <strain evidence="2 3">CBW1107-2</strain>
    </source>
</reference>
<dbReference type="EMBL" id="JAZHFV010000015">
    <property type="protein sequence ID" value="MEX4010535.1"/>
    <property type="molecule type" value="Genomic_DNA"/>
</dbReference>
<evidence type="ECO:0000313" key="3">
    <source>
        <dbReference type="Proteomes" id="UP001559025"/>
    </source>
</evidence>
<dbReference type="InterPro" id="IPR036388">
    <property type="entry name" value="WH-like_DNA-bd_sf"/>
</dbReference>